<feature type="region of interest" description="Disordered" evidence="10">
    <location>
        <begin position="1"/>
        <end position="53"/>
    </location>
</feature>
<dbReference type="Gene3D" id="3.40.640.10">
    <property type="entry name" value="Type I PLP-dependent aspartate aminotransferase-like (Major domain)"/>
    <property type="match status" value="1"/>
</dbReference>
<dbReference type="PROSITE" id="PS00868">
    <property type="entry name" value="CYS_MET_METAB_PP"/>
    <property type="match status" value="1"/>
</dbReference>
<dbReference type="EC" id="4.4.1.13" evidence="3"/>
<evidence type="ECO:0000256" key="8">
    <source>
        <dbReference type="ARBA" id="ARBA00047213"/>
    </source>
</evidence>
<dbReference type="InterPro" id="IPR015421">
    <property type="entry name" value="PyrdxlP-dep_Trfase_major"/>
</dbReference>
<dbReference type="Pfam" id="PF01053">
    <property type="entry name" value="Cys_Met_Meta_PP"/>
    <property type="match status" value="1"/>
</dbReference>
<dbReference type="CDD" id="cd00614">
    <property type="entry name" value="CGS_like"/>
    <property type="match status" value="1"/>
</dbReference>
<evidence type="ECO:0000256" key="5">
    <source>
        <dbReference type="ARBA" id="ARBA00022898"/>
    </source>
</evidence>
<dbReference type="Gene3D" id="3.90.1150.10">
    <property type="entry name" value="Aspartate Aminotransferase, domain 1"/>
    <property type="match status" value="1"/>
</dbReference>
<evidence type="ECO:0000256" key="7">
    <source>
        <dbReference type="ARBA" id="ARBA00023239"/>
    </source>
</evidence>
<accession>A0ABR4AMV5</accession>
<evidence type="ECO:0000313" key="12">
    <source>
        <dbReference type="Proteomes" id="UP001590950"/>
    </source>
</evidence>
<dbReference type="InterPro" id="IPR000277">
    <property type="entry name" value="Cys/Met-Metab_PyrdxlP-dep_enz"/>
</dbReference>
<comment type="cofactor">
    <cofactor evidence="1 9">
        <name>pyridoxal 5'-phosphate</name>
        <dbReference type="ChEBI" id="CHEBI:597326"/>
    </cofactor>
</comment>
<evidence type="ECO:0000256" key="3">
    <source>
        <dbReference type="ARBA" id="ARBA00012224"/>
    </source>
</evidence>
<dbReference type="PANTHER" id="PTHR11808:SF50">
    <property type="entry name" value="CYSTATHIONINE BETA-LYASE"/>
    <property type="match status" value="1"/>
</dbReference>
<proteinExistence type="inferred from homology"/>
<keyword evidence="5 9" id="KW-0663">Pyridoxal phosphate</keyword>
<name>A0ABR4AMV5_9LECA</name>
<comment type="similarity">
    <text evidence="2 9">Belongs to the trans-sulfuration enzymes family.</text>
</comment>
<evidence type="ECO:0000256" key="6">
    <source>
        <dbReference type="ARBA" id="ARBA00023167"/>
    </source>
</evidence>
<comment type="caution">
    <text evidence="11">The sequence shown here is derived from an EMBL/GenBank/DDBJ whole genome shotgun (WGS) entry which is preliminary data.</text>
</comment>
<keyword evidence="7" id="KW-0456">Lyase</keyword>
<dbReference type="Proteomes" id="UP001590950">
    <property type="component" value="Unassembled WGS sequence"/>
</dbReference>
<evidence type="ECO:0000256" key="1">
    <source>
        <dbReference type="ARBA" id="ARBA00001933"/>
    </source>
</evidence>
<dbReference type="NCBIfam" id="TIGR01329">
    <property type="entry name" value="cysta_beta_ly_E"/>
    <property type="match status" value="1"/>
</dbReference>
<keyword evidence="12" id="KW-1185">Reference proteome</keyword>
<dbReference type="EMBL" id="JBEFKJ010000003">
    <property type="protein sequence ID" value="KAL2047075.1"/>
    <property type="molecule type" value="Genomic_DNA"/>
</dbReference>
<evidence type="ECO:0000256" key="9">
    <source>
        <dbReference type="RuleBase" id="RU362118"/>
    </source>
</evidence>
<keyword evidence="6" id="KW-0486">Methionine biosynthesis</keyword>
<dbReference type="PANTHER" id="PTHR11808">
    <property type="entry name" value="TRANS-SULFURATION ENZYME FAMILY MEMBER"/>
    <property type="match status" value="1"/>
</dbReference>
<reference evidence="11 12" key="1">
    <citation type="submission" date="2024-09" db="EMBL/GenBank/DDBJ databases">
        <title>Rethinking Asexuality: The Enigmatic Case of Functional Sexual Genes in Lepraria (Stereocaulaceae).</title>
        <authorList>
            <person name="Doellman M."/>
            <person name="Sun Y."/>
            <person name="Barcenas-Pena A."/>
            <person name="Lumbsch H.T."/>
            <person name="Grewe F."/>
        </authorList>
    </citation>
    <scope>NUCLEOTIDE SEQUENCE [LARGE SCALE GENOMIC DNA]</scope>
    <source>
        <strain evidence="11 12">Mercado 3170</strain>
    </source>
</reference>
<evidence type="ECO:0000313" key="11">
    <source>
        <dbReference type="EMBL" id="KAL2047075.1"/>
    </source>
</evidence>
<dbReference type="InterPro" id="IPR006238">
    <property type="entry name" value="Cys_b_lyase_euk"/>
</dbReference>
<gene>
    <name evidence="11" type="ORF">N7G274_001094</name>
</gene>
<dbReference type="SUPFAM" id="SSF53383">
    <property type="entry name" value="PLP-dependent transferases"/>
    <property type="match status" value="1"/>
</dbReference>
<sequence length="460" mass="49697">MKMSDSPLELEGHGSESSSARKAKVLGKAVSKIDLDGHDLPPSPAPSSPRNGKRYAIATELVYTEGSDQYNASSTPIYQSATFKQTSAGGEGEYDYTRSGNPTRTHLERHLAKIMRAERALVVASGMGALDVITRLLRPGDEVVTGDDLYGGTNRLLKYLSTHGGIIVHHVDTTKPDSVQRVLGPKTAIVLLETPTNPLIKIVDIPKIARLAHEANPQVLVAVDNTMLSPLLQNPLELGADIVYESGTKYLSGHHDLMAGVLAVNSSAVGEKLYFTINASGCGLAPFDSWLLMRGIKTLKVRMEQQQSNAQRIAEFLEAHGFKVRYPGLKSHPQHELHNTMARGAGAVLSFETGSVQISERIVEAAKLWAISVSFGCVNSLISMPCRMSHASIDAKTRQERALPEDIIRLCVGIEDADDLIDDLSRALASAGAIRITPEGFHAIDRGPPAKLDTLSNNIF</sequence>
<evidence type="ECO:0000256" key="2">
    <source>
        <dbReference type="ARBA" id="ARBA00009077"/>
    </source>
</evidence>
<protein>
    <recommendedName>
        <fullName evidence="3">cysteine-S-conjugate beta-lyase</fullName>
        <ecNumber evidence="3">4.4.1.13</ecNumber>
    </recommendedName>
    <alternativeName>
        <fullName evidence="8">Cysteine-S-conjugate beta-lyase</fullName>
    </alternativeName>
</protein>
<evidence type="ECO:0000256" key="10">
    <source>
        <dbReference type="SAM" id="MobiDB-lite"/>
    </source>
</evidence>
<dbReference type="InterPro" id="IPR015424">
    <property type="entry name" value="PyrdxlP-dep_Trfase"/>
</dbReference>
<keyword evidence="4" id="KW-0028">Amino-acid biosynthesis</keyword>
<evidence type="ECO:0000256" key="4">
    <source>
        <dbReference type="ARBA" id="ARBA00022605"/>
    </source>
</evidence>
<dbReference type="InterPro" id="IPR015422">
    <property type="entry name" value="PyrdxlP-dep_Trfase_small"/>
</dbReference>
<dbReference type="InterPro" id="IPR054542">
    <property type="entry name" value="Cys_met_metab_PP"/>
</dbReference>
<organism evidence="11 12">
    <name type="scientific">Stereocaulon virgatum</name>
    <dbReference type="NCBI Taxonomy" id="373712"/>
    <lineage>
        <taxon>Eukaryota</taxon>
        <taxon>Fungi</taxon>
        <taxon>Dikarya</taxon>
        <taxon>Ascomycota</taxon>
        <taxon>Pezizomycotina</taxon>
        <taxon>Lecanoromycetes</taxon>
        <taxon>OSLEUM clade</taxon>
        <taxon>Lecanoromycetidae</taxon>
        <taxon>Lecanorales</taxon>
        <taxon>Lecanorineae</taxon>
        <taxon>Stereocaulaceae</taxon>
        <taxon>Stereocaulon</taxon>
    </lineage>
</organism>